<dbReference type="GO" id="GO:1901002">
    <property type="term" value="P:positive regulation of response to salt stress"/>
    <property type="evidence" value="ECO:0007669"/>
    <property type="project" value="UniProtKB-ARBA"/>
</dbReference>
<evidence type="ECO:0000256" key="7">
    <source>
        <dbReference type="ARBA" id="ARBA00063045"/>
    </source>
</evidence>
<dbReference type="GO" id="GO:2000037">
    <property type="term" value="P:regulation of stomatal complex patterning"/>
    <property type="evidence" value="ECO:0007669"/>
    <property type="project" value="UniProtKB-ARBA"/>
</dbReference>
<evidence type="ECO:0000256" key="5">
    <source>
        <dbReference type="ARBA" id="ARBA00023163"/>
    </source>
</evidence>
<keyword evidence="5" id="KW-0804">Transcription</keyword>
<dbReference type="SUPFAM" id="SSF46689">
    <property type="entry name" value="Homeodomain-like"/>
    <property type="match status" value="1"/>
</dbReference>
<evidence type="ECO:0000256" key="6">
    <source>
        <dbReference type="ARBA" id="ARBA00023242"/>
    </source>
</evidence>
<dbReference type="EMBL" id="JAXIOK010000004">
    <property type="protein sequence ID" value="KAK4773871.1"/>
    <property type="molecule type" value="Genomic_DNA"/>
</dbReference>
<dbReference type="GO" id="GO:0010376">
    <property type="term" value="P:stomatal complex formation"/>
    <property type="evidence" value="ECO:0007669"/>
    <property type="project" value="UniProtKB-ARBA"/>
</dbReference>
<evidence type="ECO:0000256" key="3">
    <source>
        <dbReference type="ARBA" id="ARBA00023015"/>
    </source>
</evidence>
<feature type="domain" description="Myb-like" evidence="8">
    <location>
        <begin position="65"/>
        <end position="115"/>
    </location>
</feature>
<dbReference type="GO" id="GO:0050891">
    <property type="term" value="P:multicellular organismal-level water homeostasis"/>
    <property type="evidence" value="ECO:0007669"/>
    <property type="project" value="UniProtKB-ARBA"/>
</dbReference>
<dbReference type="GO" id="GO:0032875">
    <property type="term" value="P:regulation of DNA endoreduplication"/>
    <property type="evidence" value="ECO:0007669"/>
    <property type="project" value="UniProtKB-ARBA"/>
</dbReference>
<evidence type="ECO:0000256" key="4">
    <source>
        <dbReference type="ARBA" id="ARBA00023125"/>
    </source>
</evidence>
<dbReference type="GO" id="GO:0000978">
    <property type="term" value="F:RNA polymerase II cis-regulatory region sequence-specific DNA binding"/>
    <property type="evidence" value="ECO:0007669"/>
    <property type="project" value="TreeGrafter"/>
</dbReference>
<dbReference type="PROSITE" id="PS51294">
    <property type="entry name" value="HTH_MYB"/>
    <property type="match status" value="2"/>
</dbReference>
<keyword evidence="4" id="KW-0238">DNA-binding</keyword>
<dbReference type="PANTHER" id="PTHR45614">
    <property type="entry name" value="MYB PROTEIN-RELATED"/>
    <property type="match status" value="1"/>
</dbReference>
<dbReference type="GO" id="GO:0009629">
    <property type="term" value="P:response to gravity"/>
    <property type="evidence" value="ECO:0007669"/>
    <property type="project" value="UniProtKB-ARBA"/>
</dbReference>
<comment type="subcellular location">
    <subcellularLocation>
        <location evidence="1">Nucleus</location>
    </subcellularLocation>
</comment>
<dbReference type="Gene3D" id="1.10.10.60">
    <property type="entry name" value="Homeodomain-like"/>
    <property type="match status" value="2"/>
</dbReference>
<dbReference type="InterPro" id="IPR050560">
    <property type="entry name" value="MYB_TF"/>
</dbReference>
<keyword evidence="2" id="KW-0677">Repeat</keyword>
<proteinExistence type="predicted"/>
<dbReference type="InterPro" id="IPR009057">
    <property type="entry name" value="Homeodomain-like_sf"/>
</dbReference>
<dbReference type="Proteomes" id="UP001345219">
    <property type="component" value="Chromosome 22"/>
</dbReference>
<evidence type="ECO:0000313" key="10">
    <source>
        <dbReference type="EMBL" id="KAK4773871.1"/>
    </source>
</evidence>
<feature type="domain" description="HTH myb-type" evidence="9">
    <location>
        <begin position="13"/>
        <end position="64"/>
    </location>
</feature>
<reference evidence="10 11" key="1">
    <citation type="journal article" date="2023" name="Hortic Res">
        <title>Pangenome of water caltrop reveals structural variations and asymmetric subgenome divergence after allopolyploidization.</title>
        <authorList>
            <person name="Zhang X."/>
            <person name="Chen Y."/>
            <person name="Wang L."/>
            <person name="Yuan Y."/>
            <person name="Fang M."/>
            <person name="Shi L."/>
            <person name="Lu R."/>
            <person name="Comes H.P."/>
            <person name="Ma Y."/>
            <person name="Chen Y."/>
            <person name="Huang G."/>
            <person name="Zhou Y."/>
            <person name="Zheng Z."/>
            <person name="Qiu Y."/>
        </authorList>
    </citation>
    <scope>NUCLEOTIDE SEQUENCE [LARGE SCALE GENOMIC DNA]</scope>
    <source>
        <tissue evidence="10">Roots</tissue>
    </source>
</reference>
<evidence type="ECO:0000259" key="8">
    <source>
        <dbReference type="PROSITE" id="PS50090"/>
    </source>
</evidence>
<dbReference type="SMART" id="SM00717">
    <property type="entry name" value="SANT"/>
    <property type="match status" value="2"/>
</dbReference>
<dbReference type="PANTHER" id="PTHR45614:SF76">
    <property type="entry name" value="TRANSCRIPTION FACTOR MYB124"/>
    <property type="match status" value="1"/>
</dbReference>
<evidence type="ECO:0000259" key="9">
    <source>
        <dbReference type="PROSITE" id="PS51294"/>
    </source>
</evidence>
<dbReference type="PROSITE" id="PS50090">
    <property type="entry name" value="MYB_LIKE"/>
    <property type="match status" value="2"/>
</dbReference>
<dbReference type="GO" id="GO:0010235">
    <property type="term" value="P:guard mother cell cytokinesis"/>
    <property type="evidence" value="ECO:0007669"/>
    <property type="project" value="UniProtKB-ARBA"/>
</dbReference>
<organism evidence="10 11">
    <name type="scientific">Trapa incisa</name>
    <dbReference type="NCBI Taxonomy" id="236973"/>
    <lineage>
        <taxon>Eukaryota</taxon>
        <taxon>Viridiplantae</taxon>
        <taxon>Streptophyta</taxon>
        <taxon>Embryophyta</taxon>
        <taxon>Tracheophyta</taxon>
        <taxon>Spermatophyta</taxon>
        <taxon>Magnoliopsida</taxon>
        <taxon>eudicotyledons</taxon>
        <taxon>Gunneridae</taxon>
        <taxon>Pentapetalae</taxon>
        <taxon>rosids</taxon>
        <taxon>malvids</taxon>
        <taxon>Myrtales</taxon>
        <taxon>Lythraceae</taxon>
        <taxon>Trapa</taxon>
    </lineage>
</organism>
<dbReference type="GO" id="GO:1902806">
    <property type="term" value="P:regulation of cell cycle G1/S phase transition"/>
    <property type="evidence" value="ECO:0007669"/>
    <property type="project" value="UniProtKB-ARBA"/>
</dbReference>
<evidence type="ECO:0000313" key="11">
    <source>
        <dbReference type="Proteomes" id="UP001345219"/>
    </source>
</evidence>
<dbReference type="GO" id="GO:1901333">
    <property type="term" value="P:positive regulation of lateral root development"/>
    <property type="evidence" value="ECO:0007669"/>
    <property type="project" value="UniProtKB-ARBA"/>
</dbReference>
<protein>
    <submittedName>
        <fullName evidence="10">Uncharacterized protein</fullName>
    </submittedName>
</protein>
<gene>
    <name evidence="10" type="ORF">SAY87_028890</name>
</gene>
<dbReference type="GO" id="GO:0005634">
    <property type="term" value="C:nucleus"/>
    <property type="evidence" value="ECO:0007669"/>
    <property type="project" value="UniProtKB-SubCell"/>
</dbReference>
<keyword evidence="3" id="KW-0805">Transcription regulation</keyword>
<dbReference type="GO" id="GO:0048364">
    <property type="term" value="P:root development"/>
    <property type="evidence" value="ECO:0007669"/>
    <property type="project" value="UniProtKB-ARBA"/>
</dbReference>
<dbReference type="GO" id="GO:0009554">
    <property type="term" value="P:megasporogenesis"/>
    <property type="evidence" value="ECO:0007669"/>
    <property type="project" value="UniProtKB-ARBA"/>
</dbReference>
<dbReference type="AlphaFoldDB" id="A0AAN7L309"/>
<dbReference type="GO" id="GO:0000981">
    <property type="term" value="F:DNA-binding transcription factor activity, RNA polymerase II-specific"/>
    <property type="evidence" value="ECO:0007669"/>
    <property type="project" value="TreeGrafter"/>
</dbReference>
<name>A0AAN7L309_9MYRT</name>
<feature type="domain" description="Myb-like" evidence="8">
    <location>
        <begin position="21"/>
        <end position="64"/>
    </location>
</feature>
<keyword evidence="11" id="KW-1185">Reference proteome</keyword>
<sequence length="378" mass="42971">MQKKTTASNGSKKKERHIVTWSQEEDDILREQISIHGTDNWAIIASKFKDKTTRQCRRRWYTYLNSDFKKGGWSPEEDLLLCEAHGIYGNRWTEIAKVVSGRTDNAVKNRFSTLCKKRAKYEALPKDSSFSCITSNNKRVTTDNPLSTTSANSKRMRRAYNREAVGSDNFTKLSQVQPGHMCDQHPRTPLAVLVQNTHDNHLAGHHQISNKDITDLASRDKEIFLKKDDPKVVALMQQAELLSSLAVQVNAESTDQSFEIAWKILQDFLNQRKEGDASRYKILDTDFQQDFREMLGDLVKSSNKESQQSWRQLDLLESPTSSGYSTGSTLLVQTISDKNQQSLLHLEEGSHVAECENGFFSTAITDQGAELSNEDTWN</sequence>
<dbReference type="GO" id="GO:0009737">
    <property type="term" value="P:response to abscisic acid"/>
    <property type="evidence" value="ECO:0007669"/>
    <property type="project" value="UniProtKB-ARBA"/>
</dbReference>
<dbReference type="CDD" id="cd00167">
    <property type="entry name" value="SANT"/>
    <property type="match status" value="2"/>
</dbReference>
<dbReference type="InterPro" id="IPR001005">
    <property type="entry name" value="SANT/Myb"/>
</dbReference>
<dbReference type="InterPro" id="IPR017930">
    <property type="entry name" value="Myb_dom"/>
</dbReference>
<feature type="domain" description="HTH myb-type" evidence="9">
    <location>
        <begin position="65"/>
        <end position="119"/>
    </location>
</feature>
<dbReference type="GO" id="GO:0010052">
    <property type="term" value="P:guard cell differentiation"/>
    <property type="evidence" value="ECO:0007669"/>
    <property type="project" value="UniProtKB-ARBA"/>
</dbReference>
<comment type="caution">
    <text evidence="10">The sequence shown here is derived from an EMBL/GenBank/DDBJ whole genome shotgun (WGS) entry which is preliminary data.</text>
</comment>
<accession>A0AAN7L309</accession>
<dbReference type="GO" id="GO:1902584">
    <property type="term" value="P:positive regulation of response to water deprivation"/>
    <property type="evidence" value="ECO:0007669"/>
    <property type="project" value="UniProtKB-ARBA"/>
</dbReference>
<comment type="subunit">
    <text evidence="7">Interacts with RBR1.</text>
</comment>
<dbReference type="Pfam" id="PF00249">
    <property type="entry name" value="Myb_DNA-binding"/>
    <property type="match status" value="2"/>
</dbReference>
<evidence type="ECO:0000256" key="1">
    <source>
        <dbReference type="ARBA" id="ARBA00004123"/>
    </source>
</evidence>
<dbReference type="GO" id="GO:0010444">
    <property type="term" value="P:guard mother cell differentiation"/>
    <property type="evidence" value="ECO:0007669"/>
    <property type="project" value="UniProtKB-ARBA"/>
</dbReference>
<evidence type="ECO:0000256" key="2">
    <source>
        <dbReference type="ARBA" id="ARBA00022737"/>
    </source>
</evidence>
<dbReference type="FunFam" id="1.10.10.60:FF:000355">
    <property type="entry name" value="Transcription factor MYB124"/>
    <property type="match status" value="1"/>
</dbReference>
<keyword evidence="6" id="KW-0539">Nucleus</keyword>